<dbReference type="HOGENOM" id="CLU_1721268_0_0_11"/>
<dbReference type="AlphaFoldDB" id="F8JT46"/>
<sequence length="152" mass="16797">MLVLHNGKWHTVQHTWTAAFTGASTLHLAGRTPIPCLARDPWTVHAPDATVRVPAHDGELVFVEHLLAVMQLSTIGLSPDERYAVARWIAEAAPLCSPAGTYAASPEYSVAQATAKLLALSTRELLTTYQRLRSDTERLARLMERVRRELSC</sequence>
<evidence type="ECO:0000313" key="2">
    <source>
        <dbReference type="Proteomes" id="UP000007842"/>
    </source>
</evidence>
<accession>G8WTA2</accession>
<dbReference type="Proteomes" id="UP000007842">
    <property type="component" value="Chromosome"/>
</dbReference>
<protein>
    <submittedName>
        <fullName evidence="1">Uncharacterized protein</fullName>
    </submittedName>
</protein>
<dbReference type="PATRIC" id="fig|1003195.11.peg.2223"/>
<organism evidence="1 2">
    <name type="scientific">Streptantibioticus cattleyicolor (strain ATCC 35852 / DSM 46488 / JCM 4925 / NBRC 14057 / NRRL 8057)</name>
    <name type="common">Streptomyces cattleya</name>
    <dbReference type="NCBI Taxonomy" id="1003195"/>
    <lineage>
        <taxon>Bacteria</taxon>
        <taxon>Bacillati</taxon>
        <taxon>Actinomycetota</taxon>
        <taxon>Actinomycetes</taxon>
        <taxon>Kitasatosporales</taxon>
        <taxon>Streptomycetaceae</taxon>
        <taxon>Streptantibioticus</taxon>
    </lineage>
</organism>
<name>F8JT46_STREN</name>
<accession>F8JT46</accession>
<keyword evidence="2" id="KW-1185">Reference proteome</keyword>
<evidence type="ECO:0000313" key="1">
    <source>
        <dbReference type="EMBL" id="AEW92985.1"/>
    </source>
</evidence>
<reference evidence="2" key="1">
    <citation type="submission" date="2011-12" db="EMBL/GenBank/DDBJ databases">
        <title>Complete genome sequence of Streptomyces cattleya strain DSM 46488.</title>
        <authorList>
            <person name="Ou H.-Y."/>
            <person name="Li P."/>
            <person name="Zhao C."/>
            <person name="O'Hagan D."/>
            <person name="Deng Z."/>
        </authorList>
    </citation>
    <scope>NUCLEOTIDE SEQUENCE [LARGE SCALE GENOMIC DNA]</scope>
    <source>
        <strain evidence="2">ATCC 35852 / DSM 46488 / JCM 4925 / NBRC 14057 / NRRL 8057</strain>
    </source>
</reference>
<dbReference type="KEGG" id="sct:SCAT_0606"/>
<dbReference type="EMBL" id="CP003219">
    <property type="protein sequence ID" value="AEW92985.1"/>
    <property type="molecule type" value="Genomic_DNA"/>
</dbReference>
<dbReference type="KEGG" id="scy:SCATT_06140"/>
<dbReference type="STRING" id="1003195.SCATT_06140"/>
<gene>
    <name evidence="1" type="ordered locus">SCATT_06140</name>
</gene>
<proteinExistence type="predicted"/>